<comment type="caution">
    <text evidence="1">The sequence shown here is derived from an EMBL/GenBank/DDBJ whole genome shotgun (WGS) entry which is preliminary data.</text>
</comment>
<organism evidence="1 2">
    <name type="scientific">Roseiconus nitratireducens</name>
    <dbReference type="NCBI Taxonomy" id="2605748"/>
    <lineage>
        <taxon>Bacteria</taxon>
        <taxon>Pseudomonadati</taxon>
        <taxon>Planctomycetota</taxon>
        <taxon>Planctomycetia</taxon>
        <taxon>Pirellulales</taxon>
        <taxon>Pirellulaceae</taxon>
        <taxon>Roseiconus</taxon>
    </lineage>
</organism>
<accession>A0A5M6CGC3</accession>
<gene>
    <name evidence="1" type="ORF">FYK55_28725</name>
</gene>
<evidence type="ECO:0000313" key="2">
    <source>
        <dbReference type="Proteomes" id="UP000324479"/>
    </source>
</evidence>
<dbReference type="PROSITE" id="PS51257">
    <property type="entry name" value="PROKAR_LIPOPROTEIN"/>
    <property type="match status" value="1"/>
</dbReference>
<name>A0A5M6CGC3_9BACT</name>
<protein>
    <submittedName>
        <fullName evidence="1">Uncharacterized protein</fullName>
    </submittedName>
</protein>
<reference evidence="1 2" key="1">
    <citation type="submission" date="2019-08" db="EMBL/GenBank/DDBJ databases">
        <authorList>
            <person name="Dhanesh K."/>
            <person name="Kumar G."/>
            <person name="Sasikala C."/>
            <person name="Venkata Ramana C."/>
        </authorList>
    </citation>
    <scope>NUCLEOTIDE SEQUENCE [LARGE SCALE GENOMIC DNA]</scope>
    <source>
        <strain evidence="1 2">JC645</strain>
    </source>
</reference>
<proteinExistence type="predicted"/>
<dbReference type="AlphaFoldDB" id="A0A5M6CGC3"/>
<sequence>MNLATKTLAAIVLFGLIAAVAFAACLFLDWSREISPATYASWLDTDRTVYADVDSISESDLQLYAYAYERNKYANADPEATRLPRIANADGYVPAFKLGDDTFILVWKWVNSSAGLAISDSSDFKRKIETLDDCFRVRHVSGNIYEWDLDLESGSQP</sequence>
<evidence type="ECO:0000313" key="1">
    <source>
        <dbReference type="EMBL" id="KAA5532962.1"/>
    </source>
</evidence>
<dbReference type="Proteomes" id="UP000324479">
    <property type="component" value="Unassembled WGS sequence"/>
</dbReference>
<keyword evidence="2" id="KW-1185">Reference proteome</keyword>
<dbReference type="EMBL" id="VWOX01000081">
    <property type="protein sequence ID" value="KAA5532962.1"/>
    <property type="molecule type" value="Genomic_DNA"/>
</dbReference>